<dbReference type="GO" id="GO:0005737">
    <property type="term" value="C:cytoplasm"/>
    <property type="evidence" value="ECO:0007669"/>
    <property type="project" value="UniProtKB-SubCell"/>
</dbReference>
<comment type="caution">
    <text evidence="9">The sequence shown here is derived from an EMBL/GenBank/DDBJ whole genome shotgun (WGS) entry which is preliminary data.</text>
</comment>
<evidence type="ECO:0000256" key="4">
    <source>
        <dbReference type="ARBA" id="ARBA00022448"/>
    </source>
</evidence>
<name>A0A1R0H3R1_9FUNG</name>
<dbReference type="STRING" id="133383.A0A1R0H3R1"/>
<evidence type="ECO:0000313" key="8">
    <source>
        <dbReference type="EMBL" id="OLY78104.1"/>
    </source>
</evidence>
<keyword evidence="6" id="KW-0653">Protein transport</keyword>
<gene>
    <name evidence="9" type="ORF">AYI68_g2029</name>
    <name evidence="8" type="ORF">AYI68_g7853</name>
</gene>
<dbReference type="OrthoDB" id="244158at2759"/>
<evidence type="ECO:0000313" key="9">
    <source>
        <dbReference type="EMBL" id="OLY83819.1"/>
    </source>
</evidence>
<dbReference type="EMBL" id="LSSL01007215">
    <property type="protein sequence ID" value="OLY78104.1"/>
    <property type="molecule type" value="Genomic_DNA"/>
</dbReference>
<evidence type="ECO:0000313" key="10">
    <source>
        <dbReference type="Proteomes" id="UP000187455"/>
    </source>
</evidence>
<keyword evidence="10" id="KW-1185">Reference proteome</keyword>
<keyword evidence="5" id="KW-0963">Cytoplasm</keyword>
<comment type="similarity">
    <text evidence="3">Belongs to the exportin family.</text>
</comment>
<organism evidence="9 10">
    <name type="scientific">Smittium mucronatum</name>
    <dbReference type="NCBI Taxonomy" id="133383"/>
    <lineage>
        <taxon>Eukaryota</taxon>
        <taxon>Fungi</taxon>
        <taxon>Fungi incertae sedis</taxon>
        <taxon>Zoopagomycota</taxon>
        <taxon>Kickxellomycotina</taxon>
        <taxon>Harpellomycetes</taxon>
        <taxon>Harpellales</taxon>
        <taxon>Legeriomycetaceae</taxon>
        <taxon>Smittium</taxon>
    </lineage>
</organism>
<dbReference type="PANTHER" id="PTHR12596:SF2">
    <property type="entry name" value="EXPORTIN-7 ISOFORM X1"/>
    <property type="match status" value="1"/>
</dbReference>
<evidence type="ECO:0000256" key="7">
    <source>
        <dbReference type="ARBA" id="ARBA00023242"/>
    </source>
</evidence>
<keyword evidence="4" id="KW-0813">Transport</keyword>
<reference evidence="9" key="2">
    <citation type="submission" date="2017-01" db="EMBL/GenBank/DDBJ databases">
        <authorList>
            <person name="Mah S.A."/>
            <person name="Swanson W.J."/>
            <person name="Moy G.W."/>
            <person name="Vacquier V.D."/>
        </authorList>
    </citation>
    <scope>NUCLEOTIDE SEQUENCE</scope>
    <source>
        <strain evidence="9">ALG-7-W6</strain>
    </source>
</reference>
<keyword evidence="7" id="KW-0539">Nucleus</keyword>
<dbReference type="AlphaFoldDB" id="A0A1R0H3R1"/>
<protein>
    <submittedName>
        <fullName evidence="9">Exportin-7-B</fullName>
    </submittedName>
</protein>
<proteinExistence type="inferred from homology"/>
<sequence>MVFFRDIFSEFVELKRSSNSFSTDYYKNKYKPIALLSDILKNVILGRYVSFGVMTVYNDSSIDKTYSDFLKLFVSIPNKAILDYTKLSKSILSSIDSLLSITNISYMYMDWDTLQKILELSSQAIKSANIQASATACSMIDNMYSFLIESYNSRLPNPQKNVAFPLFDGERNRSKIDGLLVSRGDIARDLLFTIYDIILLDNRPDDWSLSRALFTLSVLQKDNLFQRSDYIVKSQPPKSQEQVYELISGILKGTEFSLTLENKDKFSDSITQYKKEVLTNNIILTVPTSQI</sequence>
<evidence type="ECO:0000256" key="2">
    <source>
        <dbReference type="ARBA" id="ARBA00004496"/>
    </source>
</evidence>
<dbReference type="GO" id="GO:0006611">
    <property type="term" value="P:protein export from nucleus"/>
    <property type="evidence" value="ECO:0007669"/>
    <property type="project" value="TreeGrafter"/>
</dbReference>
<dbReference type="GO" id="GO:0005049">
    <property type="term" value="F:nuclear export signal receptor activity"/>
    <property type="evidence" value="ECO:0007669"/>
    <property type="project" value="InterPro"/>
</dbReference>
<dbReference type="EMBL" id="LSSL01000736">
    <property type="protein sequence ID" value="OLY83819.1"/>
    <property type="molecule type" value="Genomic_DNA"/>
</dbReference>
<dbReference type="InterPro" id="IPR044189">
    <property type="entry name" value="XPO4/7-like"/>
</dbReference>
<evidence type="ECO:0000256" key="6">
    <source>
        <dbReference type="ARBA" id="ARBA00022927"/>
    </source>
</evidence>
<evidence type="ECO:0000256" key="3">
    <source>
        <dbReference type="ARBA" id="ARBA00009466"/>
    </source>
</evidence>
<evidence type="ECO:0000256" key="1">
    <source>
        <dbReference type="ARBA" id="ARBA00004123"/>
    </source>
</evidence>
<evidence type="ECO:0000256" key="5">
    <source>
        <dbReference type="ARBA" id="ARBA00022490"/>
    </source>
</evidence>
<dbReference type="Proteomes" id="UP000187455">
    <property type="component" value="Unassembled WGS sequence"/>
</dbReference>
<comment type="subcellular location">
    <subcellularLocation>
        <location evidence="2">Cytoplasm</location>
    </subcellularLocation>
    <subcellularLocation>
        <location evidence="1">Nucleus</location>
    </subcellularLocation>
</comment>
<reference evidence="9 10" key="1">
    <citation type="journal article" date="2016" name="Mol. Biol. Evol.">
        <title>Genome-Wide Survey of Gut Fungi (Harpellales) Reveals the First Horizontally Transferred Ubiquitin Gene from a Mosquito Host.</title>
        <authorList>
            <person name="Wang Y."/>
            <person name="White M.M."/>
            <person name="Kvist S."/>
            <person name="Moncalvo J.M."/>
        </authorList>
    </citation>
    <scope>NUCLEOTIDE SEQUENCE [LARGE SCALE GENOMIC DNA]</scope>
    <source>
        <strain evidence="9 10">ALG-7-W6</strain>
    </source>
</reference>
<dbReference type="GO" id="GO:0005643">
    <property type="term" value="C:nuclear pore"/>
    <property type="evidence" value="ECO:0007669"/>
    <property type="project" value="TreeGrafter"/>
</dbReference>
<dbReference type="PANTHER" id="PTHR12596">
    <property type="entry name" value="EXPORTIN 4,7-RELATED"/>
    <property type="match status" value="1"/>
</dbReference>
<accession>A0A1R0H3R1</accession>